<organism evidence="6 10">
    <name type="scientific">Orbilia oligospora</name>
    <name type="common">Nematode-trapping fungus</name>
    <name type="synonym">Arthrobotrys oligospora</name>
    <dbReference type="NCBI Taxonomy" id="2813651"/>
    <lineage>
        <taxon>Eukaryota</taxon>
        <taxon>Fungi</taxon>
        <taxon>Dikarya</taxon>
        <taxon>Ascomycota</taxon>
        <taxon>Pezizomycotina</taxon>
        <taxon>Orbiliomycetes</taxon>
        <taxon>Orbiliales</taxon>
        <taxon>Orbiliaceae</taxon>
        <taxon>Orbilia</taxon>
    </lineage>
</organism>
<gene>
    <name evidence="7" type="ORF">TWF106_001149</name>
    <name evidence="8" type="ORF">TWF679_000242</name>
    <name evidence="6" type="ORF">TWF788_000751</name>
</gene>
<dbReference type="EMBL" id="WIWT01000001">
    <property type="protein sequence ID" value="KAF3223805.1"/>
    <property type="molecule type" value="Genomic_DNA"/>
</dbReference>
<feature type="region of interest" description="Disordered" evidence="3">
    <location>
        <begin position="481"/>
        <end position="501"/>
    </location>
</feature>
<feature type="region of interest" description="Disordered" evidence="3">
    <location>
        <begin position="420"/>
        <end position="451"/>
    </location>
</feature>
<accession>A0A7C8KFP9</accession>
<feature type="transmembrane region" description="Helical" evidence="4">
    <location>
        <begin position="506"/>
        <end position="532"/>
    </location>
</feature>
<dbReference type="Gene3D" id="2.120.10.80">
    <property type="entry name" value="Kelch-type beta propeller"/>
    <property type="match status" value="2"/>
</dbReference>
<dbReference type="PANTHER" id="PTHR46228">
    <property type="entry name" value="KELCH DOMAIN-CONTAINING PROTEIN"/>
    <property type="match status" value="1"/>
</dbReference>
<keyword evidence="2" id="KW-0677">Repeat</keyword>
<feature type="compositionally biased region" description="Low complexity" evidence="3">
    <location>
        <begin position="481"/>
        <end position="492"/>
    </location>
</feature>
<dbReference type="OrthoDB" id="10251809at2759"/>
<reference evidence="9 10" key="1">
    <citation type="submission" date="2019-06" db="EMBL/GenBank/DDBJ databases">
        <authorList>
            <person name="Palmer J.M."/>
        </authorList>
    </citation>
    <scope>NUCLEOTIDE SEQUENCE [LARGE SCALE GENOMIC DNA]</scope>
    <source>
        <strain evidence="7 9">TWF106</strain>
        <strain evidence="8">TWF679</strain>
        <strain evidence="6 10">TWF788</strain>
    </source>
</reference>
<protein>
    <recommendedName>
        <fullName evidence="11">Kelch repeat protein</fullName>
    </recommendedName>
</protein>
<evidence type="ECO:0000313" key="10">
    <source>
        <dbReference type="Proteomes" id="UP000479691"/>
    </source>
</evidence>
<dbReference type="EMBL" id="WIWS01000117">
    <property type="protein sequence ID" value="KAF3205384.1"/>
    <property type="molecule type" value="Genomic_DNA"/>
</dbReference>
<sequence length="615" mass="66550">MRLLLSPLLVQVGYVVCHSIQRRQEVSSTDVCLRWAHQATIVDSTLYIYGGRSRKSSQQTENTWNNDFLSLSLSKDFNIASTPLTGLPKPNGPPAVALGYLWHDYSSLYLYGGQYSDTPPVEPDPFELWKYSIKESKWSTDASTTNTQPKIERAAEGAGVTIPNRDNPRGYYFGGHLDGYTTNGWSQSTPRLYLTSMIEYDMSSSTWTNHTEEGASFPERADGVVVYIPWGGDGILLALGGGDNVTFSQLNVIDVFDIKKSKWTKQATTGPTPQIRVNACAVVFSAPDNSSHNIYMYGGQNLQPAGEQTQYDDIWILTIPLFKWIKVETDGQSNPPARAGHTCHAYRGQMLVVGGFVGSQLSCDTGIYVFDASTLQWQTTFHGGPFTSGDSTNTYDPSSSSSEQLYAVPDIIISQIGGSSTGGATVTAPEKTAVPDSPLTGSNPEYTYKPDNTPITTAIPVISTITADNGEVITTVITSVTTTTPTGNSNPTDSPGSNSNGKSTPVGIIVGSTVGSVALVISVLLLSLFLWYKRRVKDLQRSYEEDRVSQGLVGGRPLSTVSSNIGGGGAGAGGRHYNYSAVMDGRSKEDLMEGVEPTFWGMLLQPRRSLRVVNH</sequence>
<dbReference type="Proteomes" id="UP000479691">
    <property type="component" value="Unassembled WGS sequence"/>
</dbReference>
<dbReference type="Proteomes" id="UP000472727">
    <property type="component" value="Unassembled WGS sequence"/>
</dbReference>
<evidence type="ECO:0000313" key="9">
    <source>
        <dbReference type="Proteomes" id="UP000472727"/>
    </source>
</evidence>
<evidence type="ECO:0008006" key="11">
    <source>
        <dbReference type="Google" id="ProtNLM"/>
    </source>
</evidence>
<keyword evidence="5" id="KW-0732">Signal</keyword>
<dbReference type="InterPro" id="IPR015915">
    <property type="entry name" value="Kelch-typ_b-propeller"/>
</dbReference>
<dbReference type="SUPFAM" id="SSF117281">
    <property type="entry name" value="Kelch motif"/>
    <property type="match status" value="1"/>
</dbReference>
<keyword evidence="4" id="KW-0472">Membrane</keyword>
<dbReference type="PANTHER" id="PTHR46228:SF2">
    <property type="entry name" value="KELCH REPEAT PROTEIN (AFU_ORTHOLOGUE AFUA_4G14350)"/>
    <property type="match status" value="1"/>
</dbReference>
<evidence type="ECO:0000256" key="5">
    <source>
        <dbReference type="SAM" id="SignalP"/>
    </source>
</evidence>
<keyword evidence="1" id="KW-0880">Kelch repeat</keyword>
<evidence type="ECO:0000313" key="6">
    <source>
        <dbReference type="EMBL" id="KAF3165398.1"/>
    </source>
</evidence>
<evidence type="ECO:0000256" key="3">
    <source>
        <dbReference type="SAM" id="MobiDB-lite"/>
    </source>
</evidence>
<evidence type="ECO:0000313" key="7">
    <source>
        <dbReference type="EMBL" id="KAF3205384.1"/>
    </source>
</evidence>
<feature type="chain" id="PRO_5036200578" description="Kelch repeat protein" evidence="5">
    <location>
        <begin position="18"/>
        <end position="615"/>
    </location>
</feature>
<name>A0A7C8KFP9_ORBOL</name>
<feature type="signal peptide" evidence="5">
    <location>
        <begin position="1"/>
        <end position="17"/>
    </location>
</feature>
<comment type="caution">
    <text evidence="6">The sequence shown here is derived from an EMBL/GenBank/DDBJ whole genome shotgun (WGS) entry which is preliminary data.</text>
</comment>
<evidence type="ECO:0000256" key="4">
    <source>
        <dbReference type="SAM" id="Phobius"/>
    </source>
</evidence>
<dbReference type="AlphaFoldDB" id="A0A7C8KFP9"/>
<dbReference type="Proteomes" id="UP000614610">
    <property type="component" value="Unassembled WGS sequence"/>
</dbReference>
<dbReference type="EMBL" id="JAABOE010000106">
    <property type="protein sequence ID" value="KAF3165398.1"/>
    <property type="molecule type" value="Genomic_DNA"/>
</dbReference>
<evidence type="ECO:0000256" key="1">
    <source>
        <dbReference type="ARBA" id="ARBA00022441"/>
    </source>
</evidence>
<evidence type="ECO:0000256" key="2">
    <source>
        <dbReference type="ARBA" id="ARBA00022737"/>
    </source>
</evidence>
<keyword evidence="4" id="KW-0812">Transmembrane</keyword>
<keyword evidence="4" id="KW-1133">Transmembrane helix</keyword>
<evidence type="ECO:0000313" key="8">
    <source>
        <dbReference type="EMBL" id="KAF3223805.1"/>
    </source>
</evidence>
<dbReference type="Pfam" id="PF24681">
    <property type="entry name" value="Kelch_KLHDC2_KLHL20_DRC7"/>
    <property type="match status" value="1"/>
</dbReference>
<proteinExistence type="predicted"/>